<comment type="similarity">
    <text evidence="2">Belongs to the bacterial solute-binding protein 5 family.</text>
</comment>
<keyword evidence="3" id="KW-0813">Transport</keyword>
<accession>A0A916TMV6</accession>
<comment type="caution">
    <text evidence="7">The sequence shown here is derived from an EMBL/GenBank/DDBJ whole genome shotgun (WGS) entry which is preliminary data.</text>
</comment>
<organism evidence="7 8">
    <name type="scientific">Roseibium aquae</name>
    <dbReference type="NCBI Taxonomy" id="1323746"/>
    <lineage>
        <taxon>Bacteria</taxon>
        <taxon>Pseudomonadati</taxon>
        <taxon>Pseudomonadota</taxon>
        <taxon>Alphaproteobacteria</taxon>
        <taxon>Hyphomicrobiales</taxon>
        <taxon>Stappiaceae</taxon>
        <taxon>Roseibium</taxon>
    </lineage>
</organism>
<dbReference type="EMBL" id="BMFA01000013">
    <property type="protein sequence ID" value="GGB59988.1"/>
    <property type="molecule type" value="Genomic_DNA"/>
</dbReference>
<reference evidence="7" key="1">
    <citation type="journal article" date="2014" name="Int. J. Syst. Evol. Microbiol.">
        <title>Complete genome sequence of Corynebacterium casei LMG S-19264T (=DSM 44701T), isolated from a smear-ripened cheese.</title>
        <authorList>
            <consortium name="US DOE Joint Genome Institute (JGI-PGF)"/>
            <person name="Walter F."/>
            <person name="Albersmeier A."/>
            <person name="Kalinowski J."/>
            <person name="Ruckert C."/>
        </authorList>
    </citation>
    <scope>NUCLEOTIDE SEQUENCE</scope>
    <source>
        <strain evidence="7">CGMCC 1.12426</strain>
    </source>
</reference>
<evidence type="ECO:0000313" key="7">
    <source>
        <dbReference type="EMBL" id="GGB59988.1"/>
    </source>
</evidence>
<evidence type="ECO:0000256" key="5">
    <source>
        <dbReference type="SAM" id="SignalP"/>
    </source>
</evidence>
<dbReference type="GO" id="GO:0030288">
    <property type="term" value="C:outer membrane-bounded periplasmic space"/>
    <property type="evidence" value="ECO:0007669"/>
    <property type="project" value="UniProtKB-ARBA"/>
</dbReference>
<comment type="subcellular location">
    <subcellularLocation>
        <location evidence="1">Periplasm</location>
    </subcellularLocation>
</comment>
<reference evidence="7" key="2">
    <citation type="submission" date="2020-09" db="EMBL/GenBank/DDBJ databases">
        <authorList>
            <person name="Sun Q."/>
            <person name="Zhou Y."/>
        </authorList>
    </citation>
    <scope>NUCLEOTIDE SEQUENCE</scope>
    <source>
        <strain evidence="7">CGMCC 1.12426</strain>
    </source>
</reference>
<evidence type="ECO:0000256" key="1">
    <source>
        <dbReference type="ARBA" id="ARBA00004418"/>
    </source>
</evidence>
<dbReference type="PANTHER" id="PTHR30290">
    <property type="entry name" value="PERIPLASMIC BINDING COMPONENT OF ABC TRANSPORTER"/>
    <property type="match status" value="1"/>
</dbReference>
<dbReference type="OrthoDB" id="9803988at2"/>
<dbReference type="PANTHER" id="PTHR30290:SF9">
    <property type="entry name" value="OLIGOPEPTIDE-BINDING PROTEIN APPA"/>
    <property type="match status" value="1"/>
</dbReference>
<dbReference type="Proteomes" id="UP000605148">
    <property type="component" value="Unassembled WGS sequence"/>
</dbReference>
<keyword evidence="8" id="KW-1185">Reference proteome</keyword>
<dbReference type="GO" id="GO:1904680">
    <property type="term" value="F:peptide transmembrane transporter activity"/>
    <property type="evidence" value="ECO:0007669"/>
    <property type="project" value="TreeGrafter"/>
</dbReference>
<keyword evidence="4 5" id="KW-0732">Signal</keyword>
<dbReference type="Pfam" id="PF00496">
    <property type="entry name" value="SBP_bac_5"/>
    <property type="match status" value="1"/>
</dbReference>
<sequence>MGFDFLRSATTRRTTSALVASAALAFALAPASAETIRWARVGDALTLDPHSQNEGPTTAVMHHIYETLVDREVDGTLEPRLATEWSIHPDDPTVWVFKLREGVKFHGGEDLTAEDVVFSVERVRHEASDFKGLHANVVGAEAIDDYTVHIKMDGPSPLYPNNLTNFFIMDKGWSEANDVVAPQNYDAGEEKFSTRNTNGTGPYKLISRDPEVRTVMQHFDGHWDEKPQVTEIIYTPIKEEATRVAALLSGEVDLVQDVPVQDIARLQNTAGINVTTGPENRVIFFAYDMGSDKLISANVDDNPFKKPEVREAMALALDRDAIMKVVMRGQSLPTGVAMPPFVNGWTEELDKYELPDVDKAKALLAEAGYPDGFSVDLNCPNDRYLNDEAICQAYVGMLGRIGINANLVSQSRSLHFPLISNRTTDFYLLGWGVPTFDSSYIFNFLVHTDNGTLGGWNGSRYSNPELDEMMQAIATEVDLEKRNEMIGQIWAQLQADRVLLPVHNQLLAYATREGVKLDVHPENTPKMTDVVFE</sequence>
<evidence type="ECO:0000259" key="6">
    <source>
        <dbReference type="Pfam" id="PF00496"/>
    </source>
</evidence>
<evidence type="ECO:0000256" key="2">
    <source>
        <dbReference type="ARBA" id="ARBA00005695"/>
    </source>
</evidence>
<dbReference type="RefSeq" id="WP_150497449.1">
    <property type="nucleotide sequence ID" value="NZ_BMFA01000013.1"/>
</dbReference>
<dbReference type="AlphaFoldDB" id="A0A916TMV6"/>
<dbReference type="SUPFAM" id="SSF53850">
    <property type="entry name" value="Periplasmic binding protein-like II"/>
    <property type="match status" value="1"/>
</dbReference>
<dbReference type="InterPro" id="IPR030678">
    <property type="entry name" value="Peptide/Ni-bd"/>
</dbReference>
<dbReference type="Gene3D" id="3.10.105.10">
    <property type="entry name" value="Dipeptide-binding Protein, Domain 3"/>
    <property type="match status" value="1"/>
</dbReference>
<feature type="domain" description="Solute-binding protein family 5" evidence="6">
    <location>
        <begin position="77"/>
        <end position="451"/>
    </location>
</feature>
<feature type="chain" id="PRO_5037111310" evidence="5">
    <location>
        <begin position="34"/>
        <end position="533"/>
    </location>
</feature>
<dbReference type="PIRSF" id="PIRSF002741">
    <property type="entry name" value="MppA"/>
    <property type="match status" value="1"/>
</dbReference>
<name>A0A916TMV6_9HYPH</name>
<evidence type="ECO:0000313" key="8">
    <source>
        <dbReference type="Proteomes" id="UP000605148"/>
    </source>
</evidence>
<gene>
    <name evidence="7" type="ORF">GCM10011316_35010</name>
</gene>
<evidence type="ECO:0000256" key="3">
    <source>
        <dbReference type="ARBA" id="ARBA00022448"/>
    </source>
</evidence>
<protein>
    <submittedName>
        <fullName evidence="7">Peptide ABC transporter substrate-binding protein</fullName>
    </submittedName>
</protein>
<proteinExistence type="inferred from homology"/>
<dbReference type="Gene3D" id="3.90.76.10">
    <property type="entry name" value="Dipeptide-binding Protein, Domain 1"/>
    <property type="match status" value="1"/>
</dbReference>
<dbReference type="InterPro" id="IPR000914">
    <property type="entry name" value="SBP_5_dom"/>
</dbReference>
<evidence type="ECO:0000256" key="4">
    <source>
        <dbReference type="ARBA" id="ARBA00022729"/>
    </source>
</evidence>
<dbReference type="GO" id="GO:0015833">
    <property type="term" value="P:peptide transport"/>
    <property type="evidence" value="ECO:0007669"/>
    <property type="project" value="TreeGrafter"/>
</dbReference>
<dbReference type="CDD" id="cd08498">
    <property type="entry name" value="PBP2_NikA_DppA_OppA_like_2"/>
    <property type="match status" value="1"/>
</dbReference>
<dbReference type="InterPro" id="IPR039424">
    <property type="entry name" value="SBP_5"/>
</dbReference>
<dbReference type="GO" id="GO:0043190">
    <property type="term" value="C:ATP-binding cassette (ABC) transporter complex"/>
    <property type="evidence" value="ECO:0007669"/>
    <property type="project" value="InterPro"/>
</dbReference>
<feature type="signal peptide" evidence="5">
    <location>
        <begin position="1"/>
        <end position="33"/>
    </location>
</feature>
<dbReference type="Gene3D" id="3.40.190.10">
    <property type="entry name" value="Periplasmic binding protein-like II"/>
    <property type="match status" value="1"/>
</dbReference>